<dbReference type="GO" id="GO:0016020">
    <property type="term" value="C:membrane"/>
    <property type="evidence" value="ECO:0007669"/>
    <property type="project" value="UniProtKB-SubCell"/>
</dbReference>
<dbReference type="RefSeq" id="WP_318703827.1">
    <property type="nucleotide sequence ID" value="NZ_CALWMU010000006.1"/>
</dbReference>
<dbReference type="PRINTS" id="PR00340">
    <property type="entry name" value="PIIGLNB"/>
</dbReference>
<dbReference type="Gene3D" id="3.30.70.120">
    <property type="match status" value="1"/>
</dbReference>
<evidence type="ECO:0000259" key="10">
    <source>
        <dbReference type="Pfam" id="PF00909"/>
    </source>
</evidence>
<dbReference type="Pfam" id="PF00909">
    <property type="entry name" value="Ammonium_transp"/>
    <property type="match status" value="1"/>
</dbReference>
<evidence type="ECO:0000256" key="7">
    <source>
        <dbReference type="ARBA" id="ARBA00023177"/>
    </source>
</evidence>
<evidence type="ECO:0000256" key="9">
    <source>
        <dbReference type="SAM" id="Phobius"/>
    </source>
</evidence>
<evidence type="ECO:0000256" key="4">
    <source>
        <dbReference type="ARBA" id="ARBA00022692"/>
    </source>
</evidence>
<feature type="transmembrane region" description="Helical" evidence="9">
    <location>
        <begin position="128"/>
        <end position="151"/>
    </location>
</feature>
<feature type="domain" description="Ammonium transporter AmtB-like" evidence="10">
    <location>
        <begin position="11"/>
        <end position="415"/>
    </location>
</feature>
<dbReference type="SUPFAM" id="SSF54913">
    <property type="entry name" value="GlnB-like"/>
    <property type="match status" value="1"/>
</dbReference>
<comment type="subcellular location">
    <subcellularLocation>
        <location evidence="1">Membrane</location>
        <topology evidence="1">Multi-pass membrane protein</topology>
    </subcellularLocation>
</comment>
<evidence type="ECO:0000256" key="8">
    <source>
        <dbReference type="RuleBase" id="RU003936"/>
    </source>
</evidence>
<dbReference type="PANTHER" id="PTHR11730:SF89">
    <property type="entry name" value="AMMONIUM TRANSPORTER SLL0108-RELATED"/>
    <property type="match status" value="1"/>
</dbReference>
<feature type="transmembrane region" description="Helical" evidence="9">
    <location>
        <begin position="12"/>
        <end position="34"/>
    </location>
</feature>
<reference evidence="11" key="1">
    <citation type="journal article" date="2021" name="PeerJ">
        <title>Extensive microbial diversity within the chicken gut microbiome revealed by metagenomics and culture.</title>
        <authorList>
            <person name="Gilroy R."/>
            <person name="Ravi A."/>
            <person name="Getino M."/>
            <person name="Pursley I."/>
            <person name="Horton D.L."/>
            <person name="Alikhan N.F."/>
            <person name="Baker D."/>
            <person name="Gharbi K."/>
            <person name="Hall N."/>
            <person name="Watson M."/>
            <person name="Adriaenssens E.M."/>
            <person name="Foster-Nyarko E."/>
            <person name="Jarju S."/>
            <person name="Secka A."/>
            <person name="Antonio M."/>
            <person name="Oren A."/>
            <person name="Chaudhuri R.R."/>
            <person name="La Ragione R."/>
            <person name="Hildebrand F."/>
            <person name="Pallen M.J."/>
        </authorList>
    </citation>
    <scope>NUCLEOTIDE SEQUENCE</scope>
    <source>
        <strain evidence="11">CHK195-6426</strain>
    </source>
</reference>
<dbReference type="GO" id="GO:0008519">
    <property type="term" value="F:ammonium channel activity"/>
    <property type="evidence" value="ECO:0007669"/>
    <property type="project" value="InterPro"/>
</dbReference>
<evidence type="ECO:0000313" key="12">
    <source>
        <dbReference type="Proteomes" id="UP000824265"/>
    </source>
</evidence>
<dbReference type="Pfam" id="PF00543">
    <property type="entry name" value="P-II"/>
    <property type="match status" value="1"/>
</dbReference>
<keyword evidence="6 9" id="KW-0472">Membrane</keyword>
<dbReference type="GO" id="GO:0030234">
    <property type="term" value="F:enzyme regulator activity"/>
    <property type="evidence" value="ECO:0007669"/>
    <property type="project" value="InterPro"/>
</dbReference>
<evidence type="ECO:0000256" key="6">
    <source>
        <dbReference type="ARBA" id="ARBA00023136"/>
    </source>
</evidence>
<dbReference type="NCBIfam" id="TIGR00836">
    <property type="entry name" value="amt"/>
    <property type="match status" value="1"/>
</dbReference>
<dbReference type="PANTHER" id="PTHR11730">
    <property type="entry name" value="AMMONIUM TRANSPORTER"/>
    <property type="match status" value="1"/>
</dbReference>
<dbReference type="InterPro" id="IPR002187">
    <property type="entry name" value="N-reg_PII"/>
</dbReference>
<dbReference type="InterPro" id="IPR011322">
    <property type="entry name" value="N-reg_PII-like_a/b"/>
</dbReference>
<dbReference type="InterPro" id="IPR015867">
    <property type="entry name" value="N-reg_PII/ATP_PRibTrfase_C"/>
</dbReference>
<dbReference type="EMBL" id="DXGH01000051">
    <property type="protein sequence ID" value="HIW81788.1"/>
    <property type="molecule type" value="Genomic_DNA"/>
</dbReference>
<comment type="similarity">
    <text evidence="8">Belongs to the P(II) protein family.</text>
</comment>
<dbReference type="InterPro" id="IPR024041">
    <property type="entry name" value="NH4_transpt_AmtB-like_dom"/>
</dbReference>
<evidence type="ECO:0000256" key="1">
    <source>
        <dbReference type="ARBA" id="ARBA00004141"/>
    </source>
</evidence>
<feature type="transmembrane region" description="Helical" evidence="9">
    <location>
        <begin position="237"/>
        <end position="262"/>
    </location>
</feature>
<keyword evidence="4 9" id="KW-0812">Transmembrane</keyword>
<keyword evidence="5 9" id="KW-1133">Transmembrane helix</keyword>
<dbReference type="GO" id="GO:0097272">
    <property type="term" value="P:ammonium homeostasis"/>
    <property type="evidence" value="ECO:0007669"/>
    <property type="project" value="TreeGrafter"/>
</dbReference>
<feature type="transmembrane region" description="Helical" evidence="9">
    <location>
        <begin position="361"/>
        <end position="388"/>
    </location>
</feature>
<evidence type="ECO:0000256" key="2">
    <source>
        <dbReference type="ARBA" id="ARBA00005887"/>
    </source>
</evidence>
<comment type="caution">
    <text evidence="11">The sequence shown here is derived from an EMBL/GenBank/DDBJ whole genome shotgun (WGS) entry which is preliminary data.</text>
</comment>
<dbReference type="InterPro" id="IPR001905">
    <property type="entry name" value="Ammonium_transpt"/>
</dbReference>
<evidence type="ECO:0000256" key="3">
    <source>
        <dbReference type="ARBA" id="ARBA00022448"/>
    </source>
</evidence>
<keyword evidence="7" id="KW-0924">Ammonia transport</keyword>
<comment type="similarity">
    <text evidence="2">Belongs to the ammonia transporter channel (TC 1.A.11.2) family.</text>
</comment>
<keyword evidence="3" id="KW-0813">Transport</keyword>
<feature type="transmembrane region" description="Helical" evidence="9">
    <location>
        <begin position="46"/>
        <end position="65"/>
    </location>
</feature>
<dbReference type="SMART" id="SM00938">
    <property type="entry name" value="P-II"/>
    <property type="match status" value="1"/>
</dbReference>
<dbReference type="Gene3D" id="1.10.3430.10">
    <property type="entry name" value="Ammonium transporter AmtB like domains"/>
    <property type="match status" value="1"/>
</dbReference>
<dbReference type="SUPFAM" id="SSF111352">
    <property type="entry name" value="Ammonium transporter"/>
    <property type="match status" value="1"/>
</dbReference>
<proteinExistence type="inferred from homology"/>
<feature type="transmembrane region" description="Helical" evidence="9">
    <location>
        <begin position="295"/>
        <end position="311"/>
    </location>
</feature>
<evidence type="ECO:0000313" key="11">
    <source>
        <dbReference type="EMBL" id="HIW81788.1"/>
    </source>
</evidence>
<name>A0A9D1R782_9FIRM</name>
<gene>
    <name evidence="11" type="primary">amt</name>
    <name evidence="11" type="ORF">H9742_09785</name>
</gene>
<evidence type="ECO:0000256" key="5">
    <source>
        <dbReference type="ARBA" id="ARBA00022989"/>
    </source>
</evidence>
<sequence length="587" mass="62522">MDTTMIIDTFWVLVAAILVFFMNLGFAAVEAGFARAKNTVNILSKNFIVFAVSSLGFLLLGWGLMFGGDHPFVGTSNLFILGSSDLSFYDDTLTSNVPFWGKFFFQLVFCGTAATIVSGAVAERIKYVSFIIFSFVLTLIIYPIVGHWVWGGGWLAQMGFMDFAGDTVVHSLGGWGALTGAMILGPRIGKYGKDGKARAIPGHSMSLAVIGLFVLWLGWFGFNPGSTMSFQNPSDVMYILVTTNTSAIAAVLTSTITSWIFLGKPDLGMTINGCLAGLVGITGGCAYVSVQSSLIIGAIAGVLVVFAVVFFDKLKIDDPVGATSVHLCCGIFGTICIGLFAQEGVTSLSTRNGLFFGGGFGLLGTQVVGILAVAVFSFVTTSLVWLALKKTVGIRVSREEEIAGLDIGEHGNLAYPDFAPAASASMDDEFMAETKEGTAVIETEEAAVDISAEKAVSEAVPVIHKERQGAKMTKVTIITNQAKFNQLETALTKLGVTGLTISNVFGYGMQKGHEASFRGAPIEARLLPKVKVDVVICKIPTDTVVNTVQKVLCTGKVGDGKIFVYDVEDVVKVRTNEHGYDALQDEE</sequence>
<dbReference type="InterPro" id="IPR029020">
    <property type="entry name" value="Ammonium/urea_transptr"/>
</dbReference>
<dbReference type="Proteomes" id="UP000824265">
    <property type="component" value="Unassembled WGS sequence"/>
</dbReference>
<accession>A0A9D1R782</accession>
<dbReference type="GO" id="GO:0006808">
    <property type="term" value="P:regulation of nitrogen utilization"/>
    <property type="evidence" value="ECO:0007669"/>
    <property type="project" value="InterPro"/>
</dbReference>
<feature type="transmembrane region" description="Helical" evidence="9">
    <location>
        <begin position="323"/>
        <end position="341"/>
    </location>
</feature>
<reference evidence="11" key="2">
    <citation type="submission" date="2021-04" db="EMBL/GenBank/DDBJ databases">
        <authorList>
            <person name="Gilroy R."/>
        </authorList>
    </citation>
    <scope>NUCLEOTIDE SEQUENCE</scope>
    <source>
        <strain evidence="11">CHK195-6426</strain>
    </source>
</reference>
<feature type="transmembrane region" description="Helical" evidence="9">
    <location>
        <begin position="103"/>
        <end position="121"/>
    </location>
</feature>
<dbReference type="InterPro" id="IPR017918">
    <property type="entry name" value="N-reg_PII_CS"/>
</dbReference>
<dbReference type="PROSITE" id="PS51343">
    <property type="entry name" value="PII_GLNB_DOM"/>
    <property type="match status" value="1"/>
</dbReference>
<feature type="transmembrane region" description="Helical" evidence="9">
    <location>
        <begin position="269"/>
        <end position="289"/>
    </location>
</feature>
<dbReference type="PROSITE" id="PS00638">
    <property type="entry name" value="PII_GLNB_CTER"/>
    <property type="match status" value="1"/>
</dbReference>
<dbReference type="AlphaFoldDB" id="A0A9D1R782"/>
<feature type="transmembrane region" description="Helical" evidence="9">
    <location>
        <begin position="163"/>
        <end position="184"/>
    </location>
</feature>
<feature type="transmembrane region" description="Helical" evidence="9">
    <location>
        <begin position="205"/>
        <end position="222"/>
    </location>
</feature>
<organism evidence="11 12">
    <name type="scientific">Candidatus Acetatifactor stercoripullorum</name>
    <dbReference type="NCBI Taxonomy" id="2838414"/>
    <lineage>
        <taxon>Bacteria</taxon>
        <taxon>Bacillati</taxon>
        <taxon>Bacillota</taxon>
        <taxon>Clostridia</taxon>
        <taxon>Lachnospirales</taxon>
        <taxon>Lachnospiraceae</taxon>
        <taxon>Acetatifactor</taxon>
    </lineage>
</organism>
<protein>
    <submittedName>
        <fullName evidence="11">Ammonium transporter</fullName>
    </submittedName>
</protein>